<dbReference type="NCBIfam" id="TIGR01930">
    <property type="entry name" value="AcCoA-C-Actrans"/>
    <property type="match status" value="1"/>
</dbReference>
<keyword evidence="4 7" id="KW-0012">Acyltransferase</keyword>
<evidence type="ECO:0000256" key="3">
    <source>
        <dbReference type="ARBA" id="ARBA00022752"/>
    </source>
</evidence>
<feature type="domain" description="Thiolase C-terminal" evidence="9">
    <location>
        <begin position="270"/>
        <end position="391"/>
    </location>
</feature>
<dbReference type="GO" id="GO:0003988">
    <property type="term" value="F:acetyl-CoA C-acyltransferase activity"/>
    <property type="evidence" value="ECO:0007669"/>
    <property type="project" value="UniProtKB-EC"/>
</dbReference>
<feature type="active site" description="Proton acceptor" evidence="6">
    <location>
        <position position="348"/>
    </location>
</feature>
<dbReference type="PANTHER" id="PTHR18919">
    <property type="entry name" value="ACETYL-COA C-ACYLTRANSFERASE"/>
    <property type="match status" value="1"/>
</dbReference>
<organism evidence="10 11">
    <name type="scientific">Roseivivax jejudonensis</name>
    <dbReference type="NCBI Taxonomy" id="1529041"/>
    <lineage>
        <taxon>Bacteria</taxon>
        <taxon>Pseudomonadati</taxon>
        <taxon>Pseudomonadota</taxon>
        <taxon>Alphaproteobacteria</taxon>
        <taxon>Rhodobacterales</taxon>
        <taxon>Roseobacteraceae</taxon>
        <taxon>Roseivivax</taxon>
    </lineage>
</organism>
<dbReference type="GO" id="GO:0044281">
    <property type="term" value="P:small molecule metabolic process"/>
    <property type="evidence" value="ECO:0007669"/>
    <property type="project" value="UniProtKB-ARBA"/>
</dbReference>
<proteinExistence type="inferred from homology"/>
<dbReference type="PROSITE" id="PS00737">
    <property type="entry name" value="THIOLASE_2"/>
    <property type="match status" value="1"/>
</dbReference>
<dbReference type="Pfam" id="PF00108">
    <property type="entry name" value="Thiolase_N"/>
    <property type="match status" value="1"/>
</dbReference>
<dbReference type="EC" id="2.3.1.16" evidence="10"/>
<evidence type="ECO:0000256" key="7">
    <source>
        <dbReference type="RuleBase" id="RU003557"/>
    </source>
</evidence>
<dbReference type="InterPro" id="IPR020617">
    <property type="entry name" value="Thiolase_C"/>
</dbReference>
<evidence type="ECO:0000259" key="8">
    <source>
        <dbReference type="Pfam" id="PF00108"/>
    </source>
</evidence>
<dbReference type="Proteomes" id="UP000193570">
    <property type="component" value="Unassembled WGS sequence"/>
</dbReference>
<evidence type="ECO:0000256" key="2">
    <source>
        <dbReference type="ARBA" id="ARBA00022679"/>
    </source>
</evidence>
<dbReference type="PANTHER" id="PTHR18919:SF107">
    <property type="entry name" value="ACETYL-COA ACETYLTRANSFERASE, CYTOSOLIC"/>
    <property type="match status" value="1"/>
</dbReference>
<evidence type="ECO:0000256" key="4">
    <source>
        <dbReference type="ARBA" id="ARBA00023315"/>
    </source>
</evidence>
<dbReference type="NCBIfam" id="NF006552">
    <property type="entry name" value="PRK09051.1"/>
    <property type="match status" value="1"/>
</dbReference>
<dbReference type="SUPFAM" id="SSF53901">
    <property type="entry name" value="Thiolase-like"/>
    <property type="match status" value="2"/>
</dbReference>
<accession>A0A1X6YGW8</accession>
<comment type="similarity">
    <text evidence="1 7">Belongs to the thiolase-like superfamily. Thiolase family.</text>
</comment>
<dbReference type="OrthoDB" id="9764638at2"/>
<evidence type="ECO:0000313" key="11">
    <source>
        <dbReference type="Proteomes" id="UP000193570"/>
    </source>
</evidence>
<dbReference type="InterPro" id="IPR002155">
    <property type="entry name" value="Thiolase"/>
</dbReference>
<dbReference type="PIRSF" id="PIRSF000429">
    <property type="entry name" value="Ac-CoA_Ac_transf"/>
    <property type="match status" value="1"/>
</dbReference>
<dbReference type="Gene3D" id="3.40.47.10">
    <property type="match status" value="2"/>
</dbReference>
<dbReference type="InterPro" id="IPR020613">
    <property type="entry name" value="Thiolase_CS"/>
</dbReference>
<evidence type="ECO:0000313" key="10">
    <source>
        <dbReference type="EMBL" id="SLN20263.1"/>
    </source>
</evidence>
<dbReference type="RefSeq" id="WP_085790450.1">
    <property type="nucleotide sequence ID" value="NZ_FWFK01000001.1"/>
</dbReference>
<feature type="active site" description="Acyl-thioester intermediate" evidence="6">
    <location>
        <position position="90"/>
    </location>
</feature>
<protein>
    <submittedName>
        <fullName evidence="10">Beta-ketothiolase BktB</fullName>
        <ecNumber evidence="10">2.3.1.16</ecNumber>
    </submittedName>
</protein>
<name>A0A1X6YGW8_9RHOB</name>
<reference evidence="10 11" key="1">
    <citation type="submission" date="2017-03" db="EMBL/GenBank/DDBJ databases">
        <authorList>
            <person name="Afonso C.L."/>
            <person name="Miller P.J."/>
            <person name="Scott M.A."/>
            <person name="Spackman E."/>
            <person name="Goraichik I."/>
            <person name="Dimitrov K.M."/>
            <person name="Suarez D.L."/>
            <person name="Swayne D.E."/>
        </authorList>
    </citation>
    <scope>NUCLEOTIDE SEQUENCE [LARGE SCALE GENOMIC DNA]</scope>
    <source>
        <strain evidence="10 11">CECT 8625</strain>
    </source>
</reference>
<gene>
    <name evidence="10" type="primary">bktB</name>
    <name evidence="10" type="ORF">ROJ8625_00727</name>
</gene>
<dbReference type="GO" id="GO:0042619">
    <property type="term" value="P:poly-hydroxybutyrate biosynthetic process"/>
    <property type="evidence" value="ECO:0007669"/>
    <property type="project" value="UniProtKB-KW"/>
</dbReference>
<evidence type="ECO:0000256" key="6">
    <source>
        <dbReference type="PIRSR" id="PIRSR000429-1"/>
    </source>
</evidence>
<keyword evidence="3" id="KW-0583">PHB biosynthesis</keyword>
<evidence type="ECO:0000256" key="1">
    <source>
        <dbReference type="ARBA" id="ARBA00010982"/>
    </source>
</evidence>
<sequence length="392" mass="40563">MRDDIVILSGARTAIGTFGGSLAGTPPITLGATATRAALERAGLDGGQIGQVFFGHVINTEPRDMYLSRVAAMDAGVPDTVPAINVNRLCGSGAQAIVSAIQAVAMGDADIALAGGAENMSRAPYIVPEQRFGAKMGDVKTLDMMLGALNCPFGTGHMGVTAENVSDEHQVSREDQDAFAMESQRRATAARDAGYFKDQIAPIEVRVKRDMVPFDTDEHMKETSLEKLAGLKPVFKKDGTVTAGNASGINDGAAAITLATADAAEKAGATPRARIIGYAHSGVRPEVMGIGPIPAVERLLKKTGLSAEDFDVIESNEAFAAQAIAVNRGLGLDPAKVNPNGGAIALGHPVGATGAILTVKALYELERTGGRRALVTMCIGGGQGIALAFERI</sequence>
<dbReference type="PROSITE" id="PS00099">
    <property type="entry name" value="THIOLASE_3"/>
    <property type="match status" value="1"/>
</dbReference>
<evidence type="ECO:0000259" key="9">
    <source>
        <dbReference type="Pfam" id="PF02803"/>
    </source>
</evidence>
<dbReference type="InterPro" id="IPR016039">
    <property type="entry name" value="Thiolase-like"/>
</dbReference>
<dbReference type="InterPro" id="IPR020610">
    <property type="entry name" value="Thiolase_AS"/>
</dbReference>
<comment type="pathway">
    <text evidence="5">Metabolic intermediate biosynthesis; (R)-mevalonate biosynthesis; (R)-mevalonate from acetyl-CoA: step 1/3.</text>
</comment>
<dbReference type="InterPro" id="IPR020616">
    <property type="entry name" value="Thiolase_N"/>
</dbReference>
<evidence type="ECO:0000256" key="5">
    <source>
        <dbReference type="ARBA" id="ARBA00037924"/>
    </source>
</evidence>
<dbReference type="CDD" id="cd00751">
    <property type="entry name" value="thiolase"/>
    <property type="match status" value="1"/>
</dbReference>
<dbReference type="EMBL" id="FWFK01000001">
    <property type="protein sequence ID" value="SLN20263.1"/>
    <property type="molecule type" value="Genomic_DNA"/>
</dbReference>
<keyword evidence="2 7" id="KW-0808">Transferase</keyword>
<feature type="domain" description="Thiolase N-terminal" evidence="8">
    <location>
        <begin position="5"/>
        <end position="261"/>
    </location>
</feature>
<feature type="active site" description="Proton acceptor" evidence="6">
    <location>
        <position position="378"/>
    </location>
</feature>
<dbReference type="AlphaFoldDB" id="A0A1X6YGW8"/>
<dbReference type="FunFam" id="3.40.47.10:FF:000010">
    <property type="entry name" value="Acetyl-CoA acetyltransferase (Thiolase)"/>
    <property type="match status" value="1"/>
</dbReference>
<keyword evidence="11" id="KW-1185">Reference proteome</keyword>
<dbReference type="Pfam" id="PF02803">
    <property type="entry name" value="Thiolase_C"/>
    <property type="match status" value="1"/>
</dbReference>